<dbReference type="OrthoDB" id="1097853at2759"/>
<evidence type="ECO:0000313" key="2">
    <source>
        <dbReference type="Proteomes" id="UP000245207"/>
    </source>
</evidence>
<dbReference type="PANTHER" id="PTHR35291:SF3">
    <property type="entry name" value="PROTEIN SHROOM-LIKE"/>
    <property type="match status" value="1"/>
</dbReference>
<dbReference type="AlphaFoldDB" id="A0A2U1P0K4"/>
<accession>A0A2U1P0K4</accession>
<comment type="caution">
    <text evidence="1">The sequence shown here is derived from an EMBL/GenBank/DDBJ whole genome shotgun (WGS) entry which is preliminary data.</text>
</comment>
<dbReference type="Proteomes" id="UP000245207">
    <property type="component" value="Unassembled WGS sequence"/>
</dbReference>
<dbReference type="STRING" id="35608.A0A2U1P0K4"/>
<keyword evidence="2" id="KW-1185">Reference proteome</keyword>
<sequence length="215" mass="24853">MFRAMSSRKVHRGYEQFISEPTADDVDLDAKMIRSTTLPANFYGELPVKFVMEPKKPAKLNFVEKQLKKASKVHPLFSLFERRNQRRRRQLNPSSQGFTNQSTMIQNFEFDPIIYIEVLLKSNWSSLSRFEGMHYTDDASVLSSNNRIIQMMHLFFVYVLIIIKIGNQLELHRYFYSVGAGVIEEVRLQCDKGFGFVTSNNHAEGALAIQMGNTQ</sequence>
<evidence type="ECO:0008006" key="3">
    <source>
        <dbReference type="Google" id="ProtNLM"/>
    </source>
</evidence>
<dbReference type="EMBL" id="PKPP01001875">
    <property type="protein sequence ID" value="PWA79303.1"/>
    <property type="molecule type" value="Genomic_DNA"/>
</dbReference>
<protein>
    <recommendedName>
        <fullName evidence="3">RRM domain-containing protein</fullName>
    </recommendedName>
</protein>
<gene>
    <name evidence="1" type="ORF">CTI12_AA207760</name>
</gene>
<reference evidence="1 2" key="1">
    <citation type="journal article" date="2018" name="Mol. Plant">
        <title>The genome of Artemisia annua provides insight into the evolution of Asteraceae family and artemisinin biosynthesis.</title>
        <authorList>
            <person name="Shen Q."/>
            <person name="Zhang L."/>
            <person name="Liao Z."/>
            <person name="Wang S."/>
            <person name="Yan T."/>
            <person name="Shi P."/>
            <person name="Liu M."/>
            <person name="Fu X."/>
            <person name="Pan Q."/>
            <person name="Wang Y."/>
            <person name="Lv Z."/>
            <person name="Lu X."/>
            <person name="Zhang F."/>
            <person name="Jiang W."/>
            <person name="Ma Y."/>
            <person name="Chen M."/>
            <person name="Hao X."/>
            <person name="Li L."/>
            <person name="Tang Y."/>
            <person name="Lv G."/>
            <person name="Zhou Y."/>
            <person name="Sun X."/>
            <person name="Brodelius P.E."/>
            <person name="Rose J.K.C."/>
            <person name="Tang K."/>
        </authorList>
    </citation>
    <scope>NUCLEOTIDE SEQUENCE [LARGE SCALE GENOMIC DNA]</scope>
    <source>
        <strain evidence="2">cv. Huhao1</strain>
        <tissue evidence="1">Leaf</tissue>
    </source>
</reference>
<evidence type="ECO:0000313" key="1">
    <source>
        <dbReference type="EMBL" id="PWA79303.1"/>
    </source>
</evidence>
<name>A0A2U1P0K4_ARTAN</name>
<organism evidence="1 2">
    <name type="scientific">Artemisia annua</name>
    <name type="common">Sweet wormwood</name>
    <dbReference type="NCBI Taxonomy" id="35608"/>
    <lineage>
        <taxon>Eukaryota</taxon>
        <taxon>Viridiplantae</taxon>
        <taxon>Streptophyta</taxon>
        <taxon>Embryophyta</taxon>
        <taxon>Tracheophyta</taxon>
        <taxon>Spermatophyta</taxon>
        <taxon>Magnoliopsida</taxon>
        <taxon>eudicotyledons</taxon>
        <taxon>Gunneridae</taxon>
        <taxon>Pentapetalae</taxon>
        <taxon>asterids</taxon>
        <taxon>campanulids</taxon>
        <taxon>Asterales</taxon>
        <taxon>Asteraceae</taxon>
        <taxon>Asteroideae</taxon>
        <taxon>Anthemideae</taxon>
        <taxon>Artemisiinae</taxon>
        <taxon>Artemisia</taxon>
    </lineage>
</organism>
<proteinExistence type="predicted"/>
<dbReference type="PANTHER" id="PTHR35291">
    <property type="entry name" value="PROTEIN SHROOM-LIKE"/>
    <property type="match status" value="1"/>
</dbReference>